<evidence type="ECO:0000256" key="1">
    <source>
        <dbReference type="ARBA" id="ARBA00022801"/>
    </source>
</evidence>
<name>A0A381NNI1_9ZZZZ</name>
<accession>A0A381NNI1</accession>
<dbReference type="CDD" id="cd03674">
    <property type="entry name" value="NUDIX_Hydrolase"/>
    <property type="match status" value="1"/>
</dbReference>
<feature type="domain" description="Nudix hydrolase" evidence="2">
    <location>
        <begin position="40"/>
        <end position="174"/>
    </location>
</feature>
<dbReference type="GO" id="GO:0006754">
    <property type="term" value="P:ATP biosynthetic process"/>
    <property type="evidence" value="ECO:0007669"/>
    <property type="project" value="TreeGrafter"/>
</dbReference>
<dbReference type="InterPro" id="IPR051325">
    <property type="entry name" value="Nudix_hydrolase_domain"/>
</dbReference>
<dbReference type="SUPFAM" id="SSF55811">
    <property type="entry name" value="Nudix"/>
    <property type="match status" value="1"/>
</dbReference>
<organism evidence="3">
    <name type="scientific">marine metagenome</name>
    <dbReference type="NCBI Taxonomy" id="408172"/>
    <lineage>
        <taxon>unclassified sequences</taxon>
        <taxon>metagenomes</taxon>
        <taxon>ecological metagenomes</taxon>
    </lineage>
</organism>
<sequence length="179" mass="20825">MEPLEQLIENYAHAYPQEKAPHEMLEYLKTEDCFYNHNYHGHFTGSAWVVNPDKDQILMNHHKNLGKWLQFGGHADGEEDLLSVAVREAKEESGIQNFTVLSTEIFDMDIHEIPERMDQPAHRHYDVRFLLEADPFGNKIVISDESYDVAWVSTERAVGLNPEMSIQRMVRKTLLMKNN</sequence>
<evidence type="ECO:0000313" key="3">
    <source>
        <dbReference type="EMBL" id="SUZ56070.1"/>
    </source>
</evidence>
<evidence type="ECO:0000259" key="2">
    <source>
        <dbReference type="PROSITE" id="PS51462"/>
    </source>
</evidence>
<dbReference type="InterPro" id="IPR000086">
    <property type="entry name" value="NUDIX_hydrolase_dom"/>
</dbReference>
<dbReference type="InterPro" id="IPR020084">
    <property type="entry name" value="NUDIX_hydrolase_CS"/>
</dbReference>
<dbReference type="GO" id="GO:0004081">
    <property type="term" value="F:bis(5'-nucleosyl)-tetraphosphatase (asymmetrical) activity"/>
    <property type="evidence" value="ECO:0007669"/>
    <property type="project" value="TreeGrafter"/>
</dbReference>
<gene>
    <name evidence="3" type="ORF">METZ01_LOCUS8924</name>
</gene>
<dbReference type="InterPro" id="IPR015797">
    <property type="entry name" value="NUDIX_hydrolase-like_dom_sf"/>
</dbReference>
<dbReference type="GO" id="GO:0006167">
    <property type="term" value="P:AMP biosynthetic process"/>
    <property type="evidence" value="ECO:0007669"/>
    <property type="project" value="TreeGrafter"/>
</dbReference>
<dbReference type="Gene3D" id="3.90.79.10">
    <property type="entry name" value="Nucleoside Triphosphate Pyrophosphohydrolase"/>
    <property type="match status" value="1"/>
</dbReference>
<dbReference type="PANTHER" id="PTHR21340">
    <property type="entry name" value="DIADENOSINE 5,5-P1,P4-TETRAPHOSPHATE PYROPHOSPHOHYDROLASE MUTT"/>
    <property type="match status" value="1"/>
</dbReference>
<dbReference type="PROSITE" id="PS51462">
    <property type="entry name" value="NUDIX"/>
    <property type="match status" value="1"/>
</dbReference>
<reference evidence="3" key="1">
    <citation type="submission" date="2018-05" db="EMBL/GenBank/DDBJ databases">
        <authorList>
            <person name="Lanie J.A."/>
            <person name="Ng W.-L."/>
            <person name="Kazmierczak K.M."/>
            <person name="Andrzejewski T.M."/>
            <person name="Davidsen T.M."/>
            <person name="Wayne K.J."/>
            <person name="Tettelin H."/>
            <person name="Glass J.I."/>
            <person name="Rusch D."/>
            <person name="Podicherti R."/>
            <person name="Tsui H.-C.T."/>
            <person name="Winkler M.E."/>
        </authorList>
    </citation>
    <scope>NUCLEOTIDE SEQUENCE</scope>
</reference>
<protein>
    <recommendedName>
        <fullName evidence="2">Nudix hydrolase domain-containing protein</fullName>
    </recommendedName>
</protein>
<keyword evidence="1" id="KW-0378">Hydrolase</keyword>
<proteinExistence type="predicted"/>
<dbReference type="Pfam" id="PF00293">
    <property type="entry name" value="NUDIX"/>
    <property type="match status" value="1"/>
</dbReference>
<dbReference type="PANTHER" id="PTHR21340:SF0">
    <property type="entry name" value="BIS(5'-NUCLEOSYL)-TETRAPHOSPHATASE [ASYMMETRICAL]"/>
    <property type="match status" value="1"/>
</dbReference>
<dbReference type="PROSITE" id="PS00893">
    <property type="entry name" value="NUDIX_BOX"/>
    <property type="match status" value="1"/>
</dbReference>
<dbReference type="EMBL" id="UINC01000477">
    <property type="protein sequence ID" value="SUZ56070.1"/>
    <property type="molecule type" value="Genomic_DNA"/>
</dbReference>
<dbReference type="AlphaFoldDB" id="A0A381NNI1"/>